<comment type="similarity">
    <text evidence="4">Belongs to the zinc-containing alcohol dehydrogenase family.</text>
</comment>
<dbReference type="Gene3D" id="3.90.180.10">
    <property type="entry name" value="Medium-chain alcohol dehydrogenases, catalytic domain"/>
    <property type="match status" value="1"/>
</dbReference>
<evidence type="ECO:0000259" key="5">
    <source>
        <dbReference type="SMART" id="SM00829"/>
    </source>
</evidence>
<accession>A0ABT9Y815</accession>
<dbReference type="PROSITE" id="PS00059">
    <property type="entry name" value="ADH_ZINC"/>
    <property type="match status" value="1"/>
</dbReference>
<dbReference type="EMBL" id="JAUSUE010000011">
    <property type="protein sequence ID" value="MDQ0203973.1"/>
    <property type="molecule type" value="Genomic_DNA"/>
</dbReference>
<dbReference type="SMART" id="SM00829">
    <property type="entry name" value="PKS_ER"/>
    <property type="match status" value="1"/>
</dbReference>
<dbReference type="GO" id="GO:0003939">
    <property type="term" value="F:L-iditol 2-dehydrogenase (NAD+) activity"/>
    <property type="evidence" value="ECO:0007669"/>
    <property type="project" value="UniProtKB-EC"/>
</dbReference>
<comment type="caution">
    <text evidence="6">The sequence shown here is derived from an EMBL/GenBank/DDBJ whole genome shotgun (WGS) entry which is preliminary data.</text>
</comment>
<evidence type="ECO:0000256" key="4">
    <source>
        <dbReference type="RuleBase" id="RU361277"/>
    </source>
</evidence>
<dbReference type="InterPro" id="IPR013154">
    <property type="entry name" value="ADH-like_N"/>
</dbReference>
<dbReference type="Pfam" id="PF08240">
    <property type="entry name" value="ADH_N"/>
    <property type="match status" value="1"/>
</dbReference>
<evidence type="ECO:0000256" key="1">
    <source>
        <dbReference type="ARBA" id="ARBA00022723"/>
    </source>
</evidence>
<feature type="domain" description="Enoyl reductase (ER)" evidence="5">
    <location>
        <begin position="8"/>
        <end position="345"/>
    </location>
</feature>
<dbReference type="InterPro" id="IPR011032">
    <property type="entry name" value="GroES-like_sf"/>
</dbReference>
<protein>
    <submittedName>
        <fullName evidence="6">L-iditol 2-dehydrogenase</fullName>
        <ecNumber evidence="6">1.1.1.14</ecNumber>
    </submittedName>
</protein>
<dbReference type="Pfam" id="PF00107">
    <property type="entry name" value="ADH_zinc_N"/>
    <property type="match status" value="1"/>
</dbReference>
<keyword evidence="2 4" id="KW-0862">Zinc</keyword>
<dbReference type="Gene3D" id="3.40.50.720">
    <property type="entry name" value="NAD(P)-binding Rossmann-like Domain"/>
    <property type="match status" value="1"/>
</dbReference>
<dbReference type="InterPro" id="IPR050129">
    <property type="entry name" value="Zn_alcohol_dh"/>
</dbReference>
<proteinExistence type="inferred from homology"/>
<dbReference type="InterPro" id="IPR013149">
    <property type="entry name" value="ADH-like_C"/>
</dbReference>
<evidence type="ECO:0000256" key="2">
    <source>
        <dbReference type="ARBA" id="ARBA00022833"/>
    </source>
</evidence>
<dbReference type="InterPro" id="IPR002328">
    <property type="entry name" value="ADH_Zn_CS"/>
</dbReference>
<dbReference type="PANTHER" id="PTHR43401:SF2">
    <property type="entry name" value="L-THREONINE 3-DEHYDROGENASE"/>
    <property type="match status" value="1"/>
</dbReference>
<evidence type="ECO:0000256" key="3">
    <source>
        <dbReference type="ARBA" id="ARBA00023002"/>
    </source>
</evidence>
<keyword evidence="3 6" id="KW-0560">Oxidoreductase</keyword>
<evidence type="ECO:0000313" key="7">
    <source>
        <dbReference type="Proteomes" id="UP001239167"/>
    </source>
</evidence>
<keyword evidence="1 4" id="KW-0479">Metal-binding</keyword>
<gene>
    <name evidence="6" type="ORF">J2S01_001693</name>
</gene>
<dbReference type="PANTHER" id="PTHR43401">
    <property type="entry name" value="L-THREONINE 3-DEHYDROGENASE"/>
    <property type="match status" value="1"/>
</dbReference>
<dbReference type="CDD" id="cd08236">
    <property type="entry name" value="sugar_DH"/>
    <property type="match status" value="1"/>
</dbReference>
<keyword evidence="7" id="KW-1185">Reference proteome</keyword>
<evidence type="ECO:0000313" key="6">
    <source>
        <dbReference type="EMBL" id="MDQ0203973.1"/>
    </source>
</evidence>
<dbReference type="InterPro" id="IPR020843">
    <property type="entry name" value="ER"/>
</dbReference>
<sequence length="347" mass="37091">MKALCLYGVRDIRFENVDEPQIKNDCDVKIKVKAVGICGSDIHRYSQLGPYVKGMVWGHEFSGQITEVGRAVTKYTKGQKVTACPALCCEKCDPCKKGRYAQCEELSVIGAYRQGAFAEYIVLPENNVVALPDTVDYAEAALIEPSCVALHGIYNAGGIQPGSTAAVLGCGTVGTMAVQWAAISGAEKIIAIDVNQNRLQTALKVGADIIINTAGKDPYDAVCEMTGGKGVDFAVEAAGTAETSAQVLALPGKGGAVIYMGIPYSDVLINRFHFERIVRNELSVHGTWNAISGPFPGREWETCVHFLGKGILKTAPLISRNVPLSEGPEVFAAAADKYTDGKIVFRP</sequence>
<comment type="cofactor">
    <cofactor evidence="4">
        <name>Zn(2+)</name>
        <dbReference type="ChEBI" id="CHEBI:29105"/>
    </cofactor>
</comment>
<dbReference type="InterPro" id="IPR036291">
    <property type="entry name" value="NAD(P)-bd_dom_sf"/>
</dbReference>
<dbReference type="SUPFAM" id="SSF50129">
    <property type="entry name" value="GroES-like"/>
    <property type="match status" value="1"/>
</dbReference>
<name>A0ABT9Y815_9FIRM</name>
<dbReference type="Proteomes" id="UP001239167">
    <property type="component" value="Unassembled WGS sequence"/>
</dbReference>
<dbReference type="SUPFAM" id="SSF51735">
    <property type="entry name" value="NAD(P)-binding Rossmann-fold domains"/>
    <property type="match status" value="1"/>
</dbReference>
<dbReference type="RefSeq" id="WP_307224113.1">
    <property type="nucleotide sequence ID" value="NZ_CP116940.1"/>
</dbReference>
<dbReference type="EC" id="1.1.1.14" evidence="6"/>
<organism evidence="6 7">
    <name type="scientific">Pectinatus haikarae</name>
    <dbReference type="NCBI Taxonomy" id="349096"/>
    <lineage>
        <taxon>Bacteria</taxon>
        <taxon>Bacillati</taxon>
        <taxon>Bacillota</taxon>
        <taxon>Negativicutes</taxon>
        <taxon>Selenomonadales</taxon>
        <taxon>Selenomonadaceae</taxon>
        <taxon>Pectinatus</taxon>
    </lineage>
</organism>
<reference evidence="6 7" key="1">
    <citation type="submission" date="2023-07" db="EMBL/GenBank/DDBJ databases">
        <title>Genomic Encyclopedia of Type Strains, Phase IV (KMG-IV): sequencing the most valuable type-strain genomes for metagenomic binning, comparative biology and taxonomic classification.</title>
        <authorList>
            <person name="Goeker M."/>
        </authorList>
    </citation>
    <scope>NUCLEOTIDE SEQUENCE [LARGE SCALE GENOMIC DNA]</scope>
    <source>
        <strain evidence="6 7">DSM 16980</strain>
    </source>
</reference>